<dbReference type="HOGENOM" id="CLU_3123649_0_0_6"/>
<dbReference type="EMBL" id="FMVN01000014">
    <property type="protein sequence ID" value="SCY69479.1"/>
    <property type="molecule type" value="Genomic_DNA"/>
</dbReference>
<dbReference type="EMBL" id="LN614830">
    <property type="protein sequence ID" value="CEG60955.1"/>
    <property type="molecule type" value="Genomic_DNA"/>
</dbReference>
<keyword evidence="4" id="KW-1185">Reference proteome</keyword>
<reference evidence="2 4" key="3">
    <citation type="submission" date="2016-10" db="EMBL/GenBank/DDBJ databases">
        <authorList>
            <person name="Varghese N."/>
            <person name="Submissions S."/>
        </authorList>
    </citation>
    <scope>NUCLEOTIDE SEQUENCE [LARGE SCALE GENOMIC DNA]</scope>
    <source>
        <strain evidence="2 4">ATCC 33218</strain>
    </source>
</reference>
<dbReference type="PATRIC" id="fig|451.8.peg.1971"/>
<protein>
    <submittedName>
        <fullName evidence="1">Uncharacterized protein</fullName>
    </submittedName>
</protein>
<evidence type="ECO:0000313" key="1">
    <source>
        <dbReference type="EMBL" id="CEG60955.1"/>
    </source>
</evidence>
<dbReference type="Proteomes" id="UP000032414">
    <property type="component" value="Chromosome I"/>
</dbReference>
<evidence type="ECO:0000313" key="3">
    <source>
        <dbReference type="Proteomes" id="UP000032414"/>
    </source>
</evidence>
<organism evidence="1 3">
    <name type="scientific">Legionella micdadei</name>
    <name type="common">Tatlockia micdadei</name>
    <dbReference type="NCBI Taxonomy" id="451"/>
    <lineage>
        <taxon>Bacteria</taxon>
        <taxon>Pseudomonadati</taxon>
        <taxon>Pseudomonadota</taxon>
        <taxon>Gammaproteobacteria</taxon>
        <taxon>Legionellales</taxon>
        <taxon>Legionellaceae</taxon>
        <taxon>Legionella</taxon>
    </lineage>
</organism>
<gene>
    <name evidence="1" type="ORF">LMI_1659</name>
    <name evidence="2" type="ORF">SAMN02982997_02526</name>
</gene>
<accession>A0A098GG42</accession>
<reference evidence="1" key="2">
    <citation type="submission" date="2014-09" db="EMBL/GenBank/DDBJ databases">
        <authorList>
            <person name="GOMEZ-VALERO Laura"/>
        </authorList>
    </citation>
    <scope>NUCLEOTIDE SEQUENCE</scope>
    <source>
        <strain evidence="1">ATCC33218</strain>
    </source>
</reference>
<reference evidence="3" key="1">
    <citation type="submission" date="2014-09" db="EMBL/GenBank/DDBJ databases">
        <authorList>
            <person name="Gomez-Valero L."/>
        </authorList>
    </citation>
    <scope>NUCLEOTIDE SEQUENCE [LARGE SCALE GENOMIC DNA]</scope>
    <source>
        <strain evidence="3">ATCC33218</strain>
    </source>
</reference>
<dbReference type="KEGG" id="tmc:LMI_1659"/>
<dbReference type="AlphaFoldDB" id="A0A098GG42"/>
<sequence length="50" mass="5763">MLSLITNGLIAILERELVAYEPLIQQFLIHELDKAIQLLVQFVENKKQGQ</sequence>
<evidence type="ECO:0000313" key="4">
    <source>
        <dbReference type="Proteomes" id="UP000182998"/>
    </source>
</evidence>
<proteinExistence type="predicted"/>
<dbReference type="Proteomes" id="UP000182998">
    <property type="component" value="Unassembled WGS sequence"/>
</dbReference>
<name>A0A098GG42_LEGMI</name>
<evidence type="ECO:0000313" key="2">
    <source>
        <dbReference type="EMBL" id="SCY69479.1"/>
    </source>
</evidence>
<dbReference type="RefSeq" id="WP_153280301.1">
    <property type="nucleotide sequence ID" value="NZ_FMVN01000014.1"/>
</dbReference>